<proteinExistence type="predicted"/>
<dbReference type="InterPro" id="IPR023093">
    <property type="entry name" value="ScpA-like_C"/>
</dbReference>
<organism evidence="2 3">
    <name type="scientific">Anncaliia algerae PRA339</name>
    <dbReference type="NCBI Taxonomy" id="1288291"/>
    <lineage>
        <taxon>Eukaryota</taxon>
        <taxon>Fungi</taxon>
        <taxon>Fungi incertae sedis</taxon>
        <taxon>Microsporidia</taxon>
        <taxon>Tubulinosematoidea</taxon>
        <taxon>Tubulinosematidae</taxon>
        <taxon>Anncaliia</taxon>
    </lineage>
</organism>
<evidence type="ECO:0000259" key="1">
    <source>
        <dbReference type="Pfam" id="PF04825"/>
    </source>
</evidence>
<reference evidence="3" key="1">
    <citation type="submission" date="2013-02" db="EMBL/GenBank/DDBJ databases">
        <authorList>
            <consortium name="The Broad Institute Genome Sequencing Platform"/>
            <person name="Cuomo C."/>
            <person name="Becnel J."/>
            <person name="Sanscrainte N."/>
            <person name="Walker B."/>
            <person name="Young S.K."/>
            <person name="Zeng Q."/>
            <person name="Gargeya S."/>
            <person name="Fitzgerald M."/>
            <person name="Haas B."/>
            <person name="Abouelleil A."/>
            <person name="Alvarado L."/>
            <person name="Arachchi H.M."/>
            <person name="Berlin A.M."/>
            <person name="Chapman S.B."/>
            <person name="Dewar J."/>
            <person name="Goldberg J."/>
            <person name="Griggs A."/>
            <person name="Gujja S."/>
            <person name="Hansen M."/>
            <person name="Howarth C."/>
            <person name="Imamovic A."/>
            <person name="Larimer J."/>
            <person name="McCowan C."/>
            <person name="Murphy C."/>
            <person name="Neiman D."/>
            <person name="Pearson M."/>
            <person name="Priest M."/>
            <person name="Roberts A."/>
            <person name="Saif S."/>
            <person name="Shea T."/>
            <person name="Sisk P."/>
            <person name="Sykes S."/>
            <person name="Wortman J."/>
            <person name="Nusbaum C."/>
            <person name="Birren B."/>
        </authorList>
    </citation>
    <scope>NUCLEOTIDE SEQUENCE [LARGE SCALE GENOMIC DNA]</scope>
    <source>
        <strain evidence="3">PRA339</strain>
    </source>
</reference>
<sequence>MVDLQNTNTIINLAWLSFYTPKKITKKLFKVINIPTVIKTIKENTFRLPVVSKLMTGVVNMYYYKCKIIYDEFVTLSALPQPKKAKLVKTHPINKITLSEVKDKIPMQQSEVVIENKENDLSNVMIDVPSFVMEPSVDMSYSMEIGENFNEIDSKVISHSIEQLRDDTLVKRRKVIIDDDLNEKEKRQRIKIIKKNETELPLVSKLFNEYLTNRIVKEVNESSIEIERANSVIEPVFYDFDNFQEEVAIEDSLFSITNLPNEFVFNDIVDCFNKKERAKSFMKLIELANKGKVLLNQQEIYKDIHCILVN</sequence>
<dbReference type="Proteomes" id="UP000030655">
    <property type="component" value="Unassembled WGS sequence"/>
</dbReference>
<dbReference type="VEuPathDB" id="MicrosporidiaDB:H312_01296"/>
<accession>A0A059F272</accession>
<dbReference type="EMBL" id="KK365145">
    <property type="protein sequence ID" value="KCZ81300.1"/>
    <property type="molecule type" value="Genomic_DNA"/>
</dbReference>
<protein>
    <recommendedName>
        <fullName evidence="1">Rad21/Rec8-like protein N-terminal domain-containing protein</fullName>
    </recommendedName>
</protein>
<reference evidence="2 3" key="2">
    <citation type="submission" date="2014-03" db="EMBL/GenBank/DDBJ databases">
        <title>The Genome Sequence of Anncaliia algerae insect isolate PRA339.</title>
        <authorList>
            <consortium name="The Broad Institute Genome Sequencing Platform"/>
            <consortium name="The Broad Institute Genome Sequencing Center for Infectious Disease"/>
            <person name="Cuomo C."/>
            <person name="Becnel J."/>
            <person name="Sanscrainte N."/>
            <person name="Walker B."/>
            <person name="Young S.K."/>
            <person name="Zeng Q."/>
            <person name="Gargeya S."/>
            <person name="Fitzgerald M."/>
            <person name="Haas B."/>
            <person name="Abouelleil A."/>
            <person name="Alvarado L."/>
            <person name="Arachchi H.M."/>
            <person name="Berlin A.M."/>
            <person name="Chapman S.B."/>
            <person name="Dewar J."/>
            <person name="Goldberg J."/>
            <person name="Griggs A."/>
            <person name="Gujja S."/>
            <person name="Hansen M."/>
            <person name="Howarth C."/>
            <person name="Imamovic A."/>
            <person name="Larimer J."/>
            <person name="McCowan C."/>
            <person name="Murphy C."/>
            <person name="Neiman D."/>
            <person name="Pearson M."/>
            <person name="Priest M."/>
            <person name="Roberts A."/>
            <person name="Saif S."/>
            <person name="Shea T."/>
            <person name="Sisk P."/>
            <person name="Sykes S."/>
            <person name="Wortman J."/>
            <person name="Nusbaum C."/>
            <person name="Birren B."/>
        </authorList>
    </citation>
    <scope>NUCLEOTIDE SEQUENCE [LARGE SCALE GENOMIC DNA]</scope>
    <source>
        <strain evidence="2 3">PRA339</strain>
    </source>
</reference>
<dbReference type="Pfam" id="PF04825">
    <property type="entry name" value="Rad21_Rec8_N"/>
    <property type="match status" value="1"/>
</dbReference>
<gene>
    <name evidence="2" type="ORF">H312_01296</name>
</gene>
<dbReference type="HOGENOM" id="CLU_077987_0_0_1"/>
<evidence type="ECO:0000313" key="2">
    <source>
        <dbReference type="EMBL" id="KCZ81300.1"/>
    </source>
</evidence>
<dbReference type="OrthoDB" id="2194777at2759"/>
<keyword evidence="3" id="KW-1185">Reference proteome</keyword>
<dbReference type="InterPro" id="IPR006910">
    <property type="entry name" value="Rad21_Rec8_N"/>
</dbReference>
<name>A0A059F272_9MICR</name>
<dbReference type="AlphaFoldDB" id="A0A059F272"/>
<feature type="domain" description="Rad21/Rec8-like protein N-terminal" evidence="1">
    <location>
        <begin position="8"/>
        <end position="74"/>
    </location>
</feature>
<dbReference type="Gene3D" id="1.10.10.580">
    <property type="entry name" value="Structural maintenance of chromosome 1. Chain E"/>
    <property type="match status" value="1"/>
</dbReference>
<evidence type="ECO:0000313" key="3">
    <source>
        <dbReference type="Proteomes" id="UP000030655"/>
    </source>
</evidence>